<comment type="caution">
    <text evidence="1">The sequence shown here is derived from an EMBL/GenBank/DDBJ whole genome shotgun (WGS) entry which is preliminary data.</text>
</comment>
<protein>
    <submittedName>
        <fullName evidence="1">Uncharacterized protein</fullName>
    </submittedName>
</protein>
<dbReference type="AlphaFoldDB" id="A0A1G2M1R9"/>
<dbReference type="EMBL" id="MHRF01000013">
    <property type="protein sequence ID" value="OHA17763.1"/>
    <property type="molecule type" value="Genomic_DNA"/>
</dbReference>
<accession>A0A1G2M1R9</accession>
<organism evidence="1 2">
    <name type="scientific">Candidatus Taylorbacteria bacterium RIFCSPHIGHO2_01_FULL_46_22b</name>
    <dbReference type="NCBI Taxonomy" id="1802301"/>
    <lineage>
        <taxon>Bacteria</taxon>
        <taxon>Candidatus Tayloriibacteriota</taxon>
    </lineage>
</organism>
<sequence>MQNAILIPQILPAASQSQAIDNLPAPEDFPVALMWDSPQGAGKAVIICDTPEQAIEAINALWPKFLGWKFCSFRVLHFQQVICC</sequence>
<evidence type="ECO:0000313" key="1">
    <source>
        <dbReference type="EMBL" id="OHA17763.1"/>
    </source>
</evidence>
<evidence type="ECO:0000313" key="2">
    <source>
        <dbReference type="Proteomes" id="UP000178873"/>
    </source>
</evidence>
<dbReference type="STRING" id="1802301.A2664_04100"/>
<reference evidence="1 2" key="1">
    <citation type="journal article" date="2016" name="Nat. Commun.">
        <title>Thousands of microbial genomes shed light on interconnected biogeochemical processes in an aquifer system.</title>
        <authorList>
            <person name="Anantharaman K."/>
            <person name="Brown C.T."/>
            <person name="Hug L.A."/>
            <person name="Sharon I."/>
            <person name="Castelle C.J."/>
            <person name="Probst A.J."/>
            <person name="Thomas B.C."/>
            <person name="Singh A."/>
            <person name="Wilkins M.J."/>
            <person name="Karaoz U."/>
            <person name="Brodie E.L."/>
            <person name="Williams K.H."/>
            <person name="Hubbard S.S."/>
            <person name="Banfield J.F."/>
        </authorList>
    </citation>
    <scope>NUCLEOTIDE SEQUENCE [LARGE SCALE GENOMIC DNA]</scope>
</reference>
<gene>
    <name evidence="1" type="ORF">A2664_04100</name>
</gene>
<dbReference type="Proteomes" id="UP000178873">
    <property type="component" value="Unassembled WGS sequence"/>
</dbReference>
<proteinExistence type="predicted"/>
<name>A0A1G2M1R9_9BACT</name>